<dbReference type="InterPro" id="IPR009780">
    <property type="entry name" value="DUF1344"/>
</dbReference>
<dbReference type="OrthoDB" id="8116217at2"/>
<feature type="signal peptide" evidence="1">
    <location>
        <begin position="1"/>
        <end position="20"/>
    </location>
</feature>
<organism evidence="2 3">
    <name type="scientific">Nitratireductor mangrovi</name>
    <dbReference type="NCBI Taxonomy" id="2599600"/>
    <lineage>
        <taxon>Bacteria</taxon>
        <taxon>Pseudomonadati</taxon>
        <taxon>Pseudomonadota</taxon>
        <taxon>Alphaproteobacteria</taxon>
        <taxon>Hyphomicrobiales</taxon>
        <taxon>Phyllobacteriaceae</taxon>
        <taxon>Nitratireductor</taxon>
    </lineage>
</organism>
<keyword evidence="1" id="KW-0732">Signal</keyword>
<dbReference type="Proteomes" id="UP000321389">
    <property type="component" value="Chromosome"/>
</dbReference>
<evidence type="ECO:0000256" key="1">
    <source>
        <dbReference type="SAM" id="SignalP"/>
    </source>
</evidence>
<accession>A0A5B8L1Y3</accession>
<dbReference type="Pfam" id="PF07076">
    <property type="entry name" value="DUF1344"/>
    <property type="match status" value="1"/>
</dbReference>
<dbReference type="RefSeq" id="WP_146300655.1">
    <property type="nucleotide sequence ID" value="NZ_CP042301.2"/>
</dbReference>
<name>A0A5B8L1Y3_9HYPH</name>
<dbReference type="AlphaFoldDB" id="A0A5B8L1Y3"/>
<dbReference type="EMBL" id="CP042301">
    <property type="protein sequence ID" value="QDZ02014.1"/>
    <property type="molecule type" value="Genomic_DNA"/>
</dbReference>
<proteinExistence type="predicted"/>
<dbReference type="KEGG" id="niy:FQ775_17405"/>
<feature type="chain" id="PRO_5022902084" evidence="1">
    <location>
        <begin position="21"/>
        <end position="80"/>
    </location>
</feature>
<evidence type="ECO:0000313" key="3">
    <source>
        <dbReference type="Proteomes" id="UP000321389"/>
    </source>
</evidence>
<keyword evidence="3" id="KW-1185">Reference proteome</keyword>
<sequence>MKKILSALAATAFLASAAYAAEVQGTVQSVDPATRTITLEDGTSYTADQAVDLSTVVAGDKVMITVDDTTTSAVEINKAE</sequence>
<evidence type="ECO:0000313" key="2">
    <source>
        <dbReference type="EMBL" id="QDZ02014.1"/>
    </source>
</evidence>
<reference evidence="2" key="1">
    <citation type="submission" date="2020-04" db="EMBL/GenBank/DDBJ databases">
        <title>Nitratireductor sp. nov. isolated from mangrove soil.</title>
        <authorList>
            <person name="Ye Y."/>
        </authorList>
    </citation>
    <scope>NUCLEOTIDE SEQUENCE</scope>
    <source>
        <strain evidence="2">SY7</strain>
    </source>
</reference>
<protein>
    <submittedName>
        <fullName evidence="2">DUF1344 domain-containing protein</fullName>
    </submittedName>
</protein>
<gene>
    <name evidence="2" type="ORF">FQ775_17405</name>
</gene>